<dbReference type="EMBL" id="LAZR01025694">
    <property type="protein sequence ID" value="KKL71087.1"/>
    <property type="molecule type" value="Genomic_DNA"/>
</dbReference>
<reference evidence="2" key="1">
    <citation type="journal article" date="2015" name="Nature">
        <title>Complex archaea that bridge the gap between prokaryotes and eukaryotes.</title>
        <authorList>
            <person name="Spang A."/>
            <person name="Saw J.H."/>
            <person name="Jorgensen S.L."/>
            <person name="Zaremba-Niedzwiedzka K."/>
            <person name="Martijn J."/>
            <person name="Lind A.E."/>
            <person name="van Eijk R."/>
            <person name="Schleper C."/>
            <person name="Guy L."/>
            <person name="Ettema T.J."/>
        </authorList>
    </citation>
    <scope>NUCLEOTIDE SEQUENCE</scope>
</reference>
<dbReference type="PROSITE" id="PS51459">
    <property type="entry name" value="FIDO"/>
    <property type="match status" value="1"/>
</dbReference>
<evidence type="ECO:0000259" key="1">
    <source>
        <dbReference type="PROSITE" id="PS51459"/>
    </source>
</evidence>
<dbReference type="Pfam" id="PF02661">
    <property type="entry name" value="Fic"/>
    <property type="match status" value="1"/>
</dbReference>
<dbReference type="SUPFAM" id="SSF140931">
    <property type="entry name" value="Fic-like"/>
    <property type="match status" value="1"/>
</dbReference>
<organism evidence="2">
    <name type="scientific">marine sediment metagenome</name>
    <dbReference type="NCBI Taxonomy" id="412755"/>
    <lineage>
        <taxon>unclassified sequences</taxon>
        <taxon>metagenomes</taxon>
        <taxon>ecological metagenomes</taxon>
    </lineage>
</organism>
<evidence type="ECO:0000313" key="2">
    <source>
        <dbReference type="EMBL" id="KKL71087.1"/>
    </source>
</evidence>
<dbReference type="PANTHER" id="PTHR13504:SF38">
    <property type="entry name" value="FIDO DOMAIN-CONTAINING PROTEIN"/>
    <property type="match status" value="1"/>
</dbReference>
<comment type="caution">
    <text evidence="2">The sequence shown here is derived from an EMBL/GenBank/DDBJ whole genome shotgun (WGS) entry which is preliminary data.</text>
</comment>
<protein>
    <recommendedName>
        <fullName evidence="1">Fido domain-containing protein</fullName>
    </recommendedName>
</protein>
<dbReference type="InterPro" id="IPR003812">
    <property type="entry name" value="Fido"/>
</dbReference>
<name>A0A0F9H734_9ZZZZ</name>
<dbReference type="Gene3D" id="1.10.3290.10">
    <property type="entry name" value="Fido-like domain"/>
    <property type="match status" value="1"/>
</dbReference>
<dbReference type="InterPro" id="IPR040198">
    <property type="entry name" value="Fido_containing"/>
</dbReference>
<feature type="domain" description="Fido" evidence="1">
    <location>
        <begin position="107"/>
        <end position="243"/>
    </location>
</feature>
<proteinExistence type="predicted"/>
<dbReference type="PANTHER" id="PTHR13504">
    <property type="entry name" value="FIDO DOMAIN-CONTAINING PROTEIN DDB_G0283145"/>
    <property type="match status" value="1"/>
</dbReference>
<dbReference type="AlphaFoldDB" id="A0A0F9H734"/>
<sequence length="255" mass="30320">MKRFYNVKDLNEYLRNEEIIEIENLNNTYNKRIKELKKEEYERFQKTFFTELTYNSNAIEGSSLSLQETSLVINEGIVPEGKTLREIYEARNHLEALKFLKKYKRELNEEFVLKLHSIILKNISERFAGRYRTTSVRIFGSEVKFPQSEKVPQLVKNLIHWYKKNKKKYHPLELAALVSMKLVTIHPFVDGNGRISRLIMNFLLSKGGYPWINIYNKQRQVYLQAVRKANDEDYSLIMPLLITTLKENLKDFNMI</sequence>
<gene>
    <name evidence="2" type="ORF">LCGC14_2098400</name>
</gene>
<dbReference type="InterPro" id="IPR036597">
    <property type="entry name" value="Fido-like_dom_sf"/>
</dbReference>
<accession>A0A0F9H734</accession>